<name>A0A7K0BZH4_9ACTN</name>
<proteinExistence type="predicted"/>
<comment type="caution">
    <text evidence="1">The sequence shown here is derived from an EMBL/GenBank/DDBJ whole genome shotgun (WGS) entry which is preliminary data.</text>
</comment>
<sequence length="638" mass="68293">MPQDLTPAVAWVRLHHHYGTAEDIPGLLLACTDPERAGEAFGELFNKIHHQGGAVTSAAPAVLPALVAWAVDPAFGPRQAALDLIGNLARTGRRARPQFVTAAWPAAWAAAIPPLLALLVDADLAVRRCVAFPLAQAAAHADQVLPALLARWREEDDEPSRLGLVFAAGQLLRHTETPWPPEVIDWLAALPRHDDEAQRFAGVLALRRCGLGGRDPRHIDVAGAYLGTAKRDAWRSAWCGPATPAWTDGLLGEDRDGRTRLAAKLLRSPDPRALRPAAEVMSRWRSPVAELLPLVAAHLSGGDPEDRRFAASVLASAGREAGPWADELAAVCRDADSKAAVAALHALVRIGEPRAVALLAERLGTPAHGAAYATGHGGWWHRPSLHELLVPLRAHSAELLPVVRDRLRSATTMQERRAYARVLAEWGPDARPAIGELEPLLATDAEPWALDALVALDNPEAAAVALPRVLASLAKDDAPAGERLRNATRHWRLTRDPAALLELVRDDTNRPDLLVLAELGPAAAPVEGRLRGWQGQGWERLQIAHVLWRITGDPADARAAALAARLALAQDHALGGYAIRMLGLLADLGPPAGPVAPALRPLLTSDRRPVVPGGWHSMPDDEQLCATVRTVLTAAETG</sequence>
<dbReference type="Gene3D" id="1.25.10.10">
    <property type="entry name" value="Leucine-rich Repeat Variant"/>
    <property type="match status" value="2"/>
</dbReference>
<dbReference type="Pfam" id="PF13646">
    <property type="entry name" value="HEAT_2"/>
    <property type="match status" value="1"/>
</dbReference>
<dbReference type="EMBL" id="WEGH01000003">
    <property type="protein sequence ID" value="MQY06581.1"/>
    <property type="molecule type" value="Genomic_DNA"/>
</dbReference>
<evidence type="ECO:0000313" key="2">
    <source>
        <dbReference type="Proteomes" id="UP000487268"/>
    </source>
</evidence>
<dbReference type="OrthoDB" id="292843at2"/>
<dbReference type="Proteomes" id="UP000487268">
    <property type="component" value="Unassembled WGS sequence"/>
</dbReference>
<keyword evidence="2" id="KW-1185">Reference proteome</keyword>
<reference evidence="1 2" key="1">
    <citation type="submission" date="2019-10" db="EMBL/GenBank/DDBJ databases">
        <title>Actinomadura rubteroloni sp. nov. and Actinomadura macrotermitis sp. nov., isolated from the gut of fungus growing-termite Macrotermes natalensis.</title>
        <authorList>
            <person name="Benndorf R."/>
            <person name="Martin K."/>
            <person name="Kuefner M."/>
            <person name="De Beer W."/>
            <person name="Kaster A.-K."/>
            <person name="Vollmers J."/>
            <person name="Poulsen M."/>
            <person name="Beemelmanns C."/>
        </authorList>
    </citation>
    <scope>NUCLEOTIDE SEQUENCE [LARGE SCALE GENOMIC DNA]</scope>
    <source>
        <strain evidence="1 2">RB68</strain>
    </source>
</reference>
<dbReference type="RefSeq" id="WP_153535924.1">
    <property type="nucleotide sequence ID" value="NZ_WEGH01000003.1"/>
</dbReference>
<evidence type="ECO:0000313" key="1">
    <source>
        <dbReference type="EMBL" id="MQY06581.1"/>
    </source>
</evidence>
<evidence type="ECO:0008006" key="3">
    <source>
        <dbReference type="Google" id="ProtNLM"/>
    </source>
</evidence>
<dbReference type="AlphaFoldDB" id="A0A7K0BZH4"/>
<accession>A0A7K0BZH4</accession>
<dbReference type="InterPro" id="IPR016024">
    <property type="entry name" value="ARM-type_fold"/>
</dbReference>
<protein>
    <recommendedName>
        <fullName evidence="3">HEAT repeat domain-containing protein</fullName>
    </recommendedName>
</protein>
<gene>
    <name evidence="1" type="ORF">ACRB68_46750</name>
</gene>
<dbReference type="InterPro" id="IPR011989">
    <property type="entry name" value="ARM-like"/>
</dbReference>
<organism evidence="1 2">
    <name type="scientific">Actinomadura macrotermitis</name>
    <dbReference type="NCBI Taxonomy" id="2585200"/>
    <lineage>
        <taxon>Bacteria</taxon>
        <taxon>Bacillati</taxon>
        <taxon>Actinomycetota</taxon>
        <taxon>Actinomycetes</taxon>
        <taxon>Streptosporangiales</taxon>
        <taxon>Thermomonosporaceae</taxon>
        <taxon>Actinomadura</taxon>
    </lineage>
</organism>
<dbReference type="SUPFAM" id="SSF48371">
    <property type="entry name" value="ARM repeat"/>
    <property type="match status" value="1"/>
</dbReference>